<evidence type="ECO:0000313" key="3">
    <source>
        <dbReference type="Proteomes" id="UP000267096"/>
    </source>
</evidence>
<comment type="similarity">
    <text evidence="1">Belongs to the short-chain dehydrogenases/reductases (SDR) family.</text>
</comment>
<accession>A0A0M3JCN3</accession>
<dbReference type="InterPro" id="IPR002347">
    <property type="entry name" value="SDR_fam"/>
</dbReference>
<dbReference type="PANTHER" id="PTHR43943:SF2">
    <property type="entry name" value="DEHYDROGENASE_REDUCTASE 4"/>
    <property type="match status" value="1"/>
</dbReference>
<dbReference type="SUPFAM" id="SSF51735">
    <property type="entry name" value="NAD(P)-binding Rossmann-fold domains"/>
    <property type="match status" value="1"/>
</dbReference>
<dbReference type="OrthoDB" id="1669814at2759"/>
<reference evidence="2 3" key="2">
    <citation type="submission" date="2018-11" db="EMBL/GenBank/DDBJ databases">
        <authorList>
            <consortium name="Pathogen Informatics"/>
        </authorList>
    </citation>
    <scope>NUCLEOTIDE SEQUENCE [LARGE SCALE GENOMIC DNA]</scope>
</reference>
<evidence type="ECO:0000313" key="2">
    <source>
        <dbReference type="EMBL" id="VDK25100.1"/>
    </source>
</evidence>
<dbReference type="WBParaSite" id="ASIM_0000536601-mRNA-1">
    <property type="protein sequence ID" value="ASIM_0000536601-mRNA-1"/>
    <property type="gene ID" value="ASIM_0000536601"/>
</dbReference>
<name>A0A0M3JCN3_ANISI</name>
<organism evidence="4">
    <name type="scientific">Anisakis simplex</name>
    <name type="common">Herring worm</name>
    <dbReference type="NCBI Taxonomy" id="6269"/>
    <lineage>
        <taxon>Eukaryota</taxon>
        <taxon>Metazoa</taxon>
        <taxon>Ecdysozoa</taxon>
        <taxon>Nematoda</taxon>
        <taxon>Chromadorea</taxon>
        <taxon>Rhabditida</taxon>
        <taxon>Spirurina</taxon>
        <taxon>Ascaridomorpha</taxon>
        <taxon>Ascaridoidea</taxon>
        <taxon>Anisakidae</taxon>
        <taxon>Anisakis</taxon>
        <taxon>Anisakis simplex complex</taxon>
    </lineage>
</organism>
<reference evidence="4" key="1">
    <citation type="submission" date="2017-02" db="UniProtKB">
        <authorList>
            <consortium name="WormBaseParasite"/>
        </authorList>
    </citation>
    <scope>IDENTIFICATION</scope>
</reference>
<dbReference type="InterPro" id="IPR036291">
    <property type="entry name" value="NAD(P)-bd_dom_sf"/>
</dbReference>
<dbReference type="Gene3D" id="3.40.50.720">
    <property type="entry name" value="NAD(P)-binding Rossmann-like Domain"/>
    <property type="match status" value="1"/>
</dbReference>
<evidence type="ECO:0000313" key="4">
    <source>
        <dbReference type="WBParaSite" id="ASIM_0000536601-mRNA-1"/>
    </source>
</evidence>
<dbReference type="AlphaFoldDB" id="A0A0M3JCN3"/>
<evidence type="ECO:0000256" key="1">
    <source>
        <dbReference type="ARBA" id="ARBA00006484"/>
    </source>
</evidence>
<dbReference type="PANTHER" id="PTHR43943">
    <property type="entry name" value="DEHYDROGENASE/REDUCTASE (SDR FAMILY) MEMBER 4"/>
    <property type="match status" value="1"/>
</dbReference>
<dbReference type="EMBL" id="UYRR01009807">
    <property type="protein sequence ID" value="VDK25100.1"/>
    <property type="molecule type" value="Genomic_DNA"/>
</dbReference>
<gene>
    <name evidence="2" type="ORF">ASIM_LOCUS5166</name>
</gene>
<protein>
    <submittedName>
        <fullName evidence="4">Dehydrogenase/reductase SDR family member 4 (inferred by orthology to a human protein)</fullName>
    </submittedName>
</protein>
<proteinExistence type="inferred from homology"/>
<sequence>MASAANFATTVKSLTNRVAIITASTKGIGFAIAKRLGLDGAAVVVSSRKEDNVRVSVPSIN</sequence>
<keyword evidence="3" id="KW-1185">Reference proteome</keyword>
<dbReference type="Proteomes" id="UP000267096">
    <property type="component" value="Unassembled WGS sequence"/>
</dbReference>
<dbReference type="GO" id="GO:0004090">
    <property type="term" value="F:carbonyl reductase (NADPH) activity"/>
    <property type="evidence" value="ECO:0007669"/>
    <property type="project" value="TreeGrafter"/>
</dbReference>
<dbReference type="Pfam" id="PF00106">
    <property type="entry name" value="adh_short"/>
    <property type="match status" value="1"/>
</dbReference>